<proteinExistence type="predicted"/>
<evidence type="ECO:0000259" key="1">
    <source>
        <dbReference type="PROSITE" id="PS50181"/>
    </source>
</evidence>
<sequence>MSLLPIFDQNASQIPNMNTLPGLPVELLLSITDFLPINDWICLSLCNHRLFAIYNHRYKSMWPTREMKLTILRQLQQDLPRHFICYQCYLLHLYDGSESFGLSGPKFWEGCPLRCRRLIRKNFFELELLTEFGYWNYMPRRFSFLHLQLAMRRFYLGDEFGITTESLAYTQVRFHPSKGSWPGVTYLISTDARIRPEPPGLHIRMHMYICKHVPGWQKERQLDAMVKAFFQGKYFSRSKHTCKRCNTDYQIELCVHFDQLALVLTTWFNLGPGLTPDDP</sequence>
<dbReference type="Proteomes" id="UP001152646">
    <property type="component" value="Unassembled WGS sequence"/>
</dbReference>
<dbReference type="PROSITE" id="PS50181">
    <property type="entry name" value="FBOX"/>
    <property type="match status" value="1"/>
</dbReference>
<feature type="domain" description="F-box" evidence="1">
    <location>
        <begin position="17"/>
        <end position="65"/>
    </location>
</feature>
<dbReference type="InterPro" id="IPR036047">
    <property type="entry name" value="F-box-like_dom_sf"/>
</dbReference>
<gene>
    <name evidence="2" type="ORF">PSALAMII_LOCUS9575</name>
</gene>
<dbReference type="InterPro" id="IPR001810">
    <property type="entry name" value="F-box_dom"/>
</dbReference>
<reference evidence="2" key="1">
    <citation type="submission" date="2021-07" db="EMBL/GenBank/DDBJ databases">
        <authorList>
            <person name="Branca A.L. A."/>
        </authorList>
    </citation>
    <scope>NUCLEOTIDE SEQUENCE</scope>
</reference>
<name>A0A9W4JR39_9EURO</name>
<comment type="caution">
    <text evidence="2">The sequence shown here is derived from an EMBL/GenBank/DDBJ whole genome shotgun (WGS) entry which is preliminary data.</text>
</comment>
<dbReference type="AlphaFoldDB" id="A0A9W4JR39"/>
<dbReference type="OrthoDB" id="3766406at2759"/>
<dbReference type="SUPFAM" id="SSF81383">
    <property type="entry name" value="F-box domain"/>
    <property type="match status" value="1"/>
</dbReference>
<evidence type="ECO:0000313" key="2">
    <source>
        <dbReference type="EMBL" id="CAG8414804.1"/>
    </source>
</evidence>
<organism evidence="2 3">
    <name type="scientific">Penicillium salamii</name>
    <dbReference type="NCBI Taxonomy" id="1612424"/>
    <lineage>
        <taxon>Eukaryota</taxon>
        <taxon>Fungi</taxon>
        <taxon>Dikarya</taxon>
        <taxon>Ascomycota</taxon>
        <taxon>Pezizomycotina</taxon>
        <taxon>Eurotiomycetes</taxon>
        <taxon>Eurotiomycetidae</taxon>
        <taxon>Eurotiales</taxon>
        <taxon>Aspergillaceae</taxon>
        <taxon>Penicillium</taxon>
    </lineage>
</organism>
<protein>
    <recommendedName>
        <fullName evidence="1">F-box domain-containing protein</fullName>
    </recommendedName>
</protein>
<evidence type="ECO:0000313" key="3">
    <source>
        <dbReference type="Proteomes" id="UP001152646"/>
    </source>
</evidence>
<dbReference type="EMBL" id="CAJVPA010000228">
    <property type="protein sequence ID" value="CAG8414804.1"/>
    <property type="molecule type" value="Genomic_DNA"/>
</dbReference>
<accession>A0A9W4JR39</accession>